<protein>
    <submittedName>
        <fullName evidence="1">Uncharacterized protein</fullName>
    </submittedName>
</protein>
<evidence type="ECO:0000313" key="1">
    <source>
        <dbReference type="EMBL" id="AQQ75472.1"/>
    </source>
</evidence>
<dbReference type="EMBL" id="KY229234">
    <property type="protein sequence ID" value="AQQ75472.1"/>
    <property type="molecule type" value="Genomic_DNA"/>
</dbReference>
<gene>
    <name evidence="1" type="ORF">JdFRA1000001_39</name>
</gene>
<accession>A0A1S5Y307</accession>
<proteinExistence type="predicted"/>
<dbReference type="InterPro" id="IPR036388">
    <property type="entry name" value="WH-like_DNA-bd_sf"/>
</dbReference>
<sequence length="87" mass="9991">MFDEPVVTLLIYIYRNGGTIENFRATMTKLDYSSSKLDRARRVLKQYGLIREEIVKGAPVVLKITLTDKGKEAARKIIDLKKFLEEA</sequence>
<dbReference type="InterPro" id="IPR036390">
    <property type="entry name" value="WH_DNA-bd_sf"/>
</dbReference>
<organism evidence="1">
    <name type="scientific">uncultured archaeal virus</name>
    <dbReference type="NCBI Taxonomy" id="1960247"/>
    <lineage>
        <taxon>Viruses</taxon>
        <taxon>environmental samples</taxon>
    </lineage>
</organism>
<dbReference type="SUPFAM" id="SSF46785">
    <property type="entry name" value="Winged helix' DNA-binding domain"/>
    <property type="match status" value="1"/>
</dbReference>
<name>A0A1S5Y307_9VIRU</name>
<reference evidence="1" key="1">
    <citation type="journal article" date="2017" name="MBio">
        <title>Viruses in the Oceanic Basement.</title>
        <authorList>
            <person name="Nigro O.D."/>
            <person name="Jungbluth S.P."/>
            <person name="Steward G.F."/>
            <person name="Rappe M.S."/>
        </authorList>
    </citation>
    <scope>NUCLEOTIDE SEQUENCE</scope>
    <source>
        <strain evidence="1">JdFRA1000001</strain>
    </source>
</reference>
<dbReference type="Gene3D" id="1.10.10.10">
    <property type="entry name" value="Winged helix-like DNA-binding domain superfamily/Winged helix DNA-binding domain"/>
    <property type="match status" value="1"/>
</dbReference>